<dbReference type="GO" id="GO:0017096">
    <property type="term" value="F:acetylserotonin O-methyltransferase activity"/>
    <property type="evidence" value="ECO:0007669"/>
    <property type="project" value="UniProtKB-EC"/>
</dbReference>
<name>A0A8C5RX90_LATLA</name>
<dbReference type="Gene3D" id="3.40.50.150">
    <property type="entry name" value="Vaccinia Virus protein VP39"/>
    <property type="match status" value="1"/>
</dbReference>
<organism evidence="12 13">
    <name type="scientific">Laticauda laticaudata</name>
    <name type="common">Blue-ringed sea krait</name>
    <name type="synonym">Blue-lipped sea krait</name>
    <dbReference type="NCBI Taxonomy" id="8630"/>
    <lineage>
        <taxon>Eukaryota</taxon>
        <taxon>Metazoa</taxon>
        <taxon>Chordata</taxon>
        <taxon>Craniata</taxon>
        <taxon>Vertebrata</taxon>
        <taxon>Euteleostomi</taxon>
        <taxon>Lepidosauria</taxon>
        <taxon>Squamata</taxon>
        <taxon>Bifurcata</taxon>
        <taxon>Unidentata</taxon>
        <taxon>Episquamata</taxon>
        <taxon>Toxicofera</taxon>
        <taxon>Serpentes</taxon>
        <taxon>Colubroidea</taxon>
        <taxon>Elapidae</taxon>
        <taxon>Laticaudinae</taxon>
        <taxon>Laticauda</taxon>
    </lineage>
</organism>
<keyword evidence="9" id="KW-0471">Melatonin biosynthesis</keyword>
<dbReference type="PANTHER" id="PTHR43712:SF2">
    <property type="entry name" value="O-METHYLTRANSFERASE CICE"/>
    <property type="match status" value="1"/>
</dbReference>
<proteinExistence type="predicted"/>
<dbReference type="PROSITE" id="PS51683">
    <property type="entry name" value="SAM_OMT_II"/>
    <property type="match status" value="1"/>
</dbReference>
<sequence length="282" mass="31613">MSSAEETENIKTVFHYQYSFVISKIIFSASQLGVFDLLRESGELLSSVTVAERLNTSLIGMQTLLRACVGLKVLKVEWKDGKGDHSFPKSAESLFRYTNESWTLYGKEVVSSFDLSGFQLIYNLDGNNVGLAKELISKYPNCTVKLCDIPEIVEKSKKYSSFSDDSRISFHEGDCFKDPIPEADLYILSKVMYNWSDEKCIQLLTKLFMACKPGGGVLLVEPTVDEDISGSLPAHLYCILMLLYSEGKTRKASEHHTLFSTAGFKDIQFKKGNVFDVILAIK</sequence>
<comment type="pathway">
    <text evidence="5">Aromatic compound metabolism; melatonin biosynthesis; melatonin from serotonin: step 1/2.</text>
</comment>
<evidence type="ECO:0000259" key="11">
    <source>
        <dbReference type="Pfam" id="PF08100"/>
    </source>
</evidence>
<evidence type="ECO:0000313" key="12">
    <source>
        <dbReference type="Ensembl" id="ENSLLTP00000008923.1"/>
    </source>
</evidence>
<dbReference type="PANTHER" id="PTHR43712">
    <property type="entry name" value="PUTATIVE (AFU_ORTHOLOGUE AFUA_4G14580)-RELATED"/>
    <property type="match status" value="1"/>
</dbReference>
<dbReference type="GO" id="GO:0046983">
    <property type="term" value="F:protein dimerization activity"/>
    <property type="evidence" value="ECO:0007669"/>
    <property type="project" value="InterPro"/>
</dbReference>
<evidence type="ECO:0000256" key="5">
    <source>
        <dbReference type="ARBA" id="ARBA00037926"/>
    </source>
</evidence>
<dbReference type="GO" id="GO:0030187">
    <property type="term" value="P:melatonin biosynthetic process"/>
    <property type="evidence" value="ECO:0007669"/>
    <property type="project" value="UniProtKB-KW"/>
</dbReference>
<evidence type="ECO:0000256" key="1">
    <source>
        <dbReference type="ARBA" id="ARBA00022603"/>
    </source>
</evidence>
<comment type="function">
    <text evidence="4">Catalyzes the transfer of a methyl group onto N-acetylserotonin, producing melatonin (N-acetyl-5-methoxytryptamine).</text>
</comment>
<evidence type="ECO:0000256" key="6">
    <source>
        <dbReference type="ARBA" id="ARBA00039116"/>
    </source>
</evidence>
<accession>A0A8C5RX90</accession>
<dbReference type="Pfam" id="PF08100">
    <property type="entry name" value="Dimerisation"/>
    <property type="match status" value="1"/>
</dbReference>
<keyword evidence="13" id="KW-1185">Reference proteome</keyword>
<dbReference type="GO" id="GO:0032259">
    <property type="term" value="P:methylation"/>
    <property type="evidence" value="ECO:0007669"/>
    <property type="project" value="UniProtKB-KW"/>
</dbReference>
<reference evidence="12" key="1">
    <citation type="submission" date="2025-08" db="UniProtKB">
        <authorList>
            <consortium name="Ensembl"/>
        </authorList>
    </citation>
    <scope>IDENTIFICATION</scope>
</reference>
<evidence type="ECO:0000256" key="3">
    <source>
        <dbReference type="ARBA" id="ARBA00022691"/>
    </source>
</evidence>
<reference evidence="12" key="2">
    <citation type="submission" date="2025-09" db="UniProtKB">
        <authorList>
            <consortium name="Ensembl"/>
        </authorList>
    </citation>
    <scope>IDENTIFICATION</scope>
</reference>
<dbReference type="InterPro" id="IPR029063">
    <property type="entry name" value="SAM-dependent_MTases_sf"/>
</dbReference>
<dbReference type="InterPro" id="IPR036388">
    <property type="entry name" value="WH-like_DNA-bd_sf"/>
</dbReference>
<evidence type="ECO:0000256" key="7">
    <source>
        <dbReference type="ARBA" id="ARBA00040730"/>
    </source>
</evidence>
<evidence type="ECO:0000313" key="13">
    <source>
        <dbReference type="Proteomes" id="UP000694406"/>
    </source>
</evidence>
<dbReference type="InterPro" id="IPR001077">
    <property type="entry name" value="COMT_C"/>
</dbReference>
<dbReference type="Proteomes" id="UP000694406">
    <property type="component" value="Unplaced"/>
</dbReference>
<dbReference type="InterPro" id="IPR016461">
    <property type="entry name" value="COMT-like"/>
</dbReference>
<dbReference type="EC" id="2.1.1.4" evidence="6"/>
<dbReference type="FunFam" id="1.10.10.10:FF:000358">
    <property type="entry name" value="Acetylserotonin O-methyltransferase"/>
    <property type="match status" value="1"/>
</dbReference>
<keyword evidence="3" id="KW-0949">S-adenosyl-L-methionine</keyword>
<feature type="domain" description="O-methyltransferase C-terminal" evidence="10">
    <location>
        <begin position="94"/>
        <end position="265"/>
    </location>
</feature>
<protein>
    <recommendedName>
        <fullName evidence="7">Acetylserotonin O-methyltransferase</fullName>
        <ecNumber evidence="6">2.1.1.4</ecNumber>
    </recommendedName>
    <alternativeName>
        <fullName evidence="8">Hydroxyindole O-methyltransferase</fullName>
    </alternativeName>
</protein>
<dbReference type="Pfam" id="PF00891">
    <property type="entry name" value="Methyltransf_2"/>
    <property type="match status" value="1"/>
</dbReference>
<dbReference type="Gene3D" id="1.10.10.10">
    <property type="entry name" value="Winged helix-like DNA-binding domain superfamily/Winged helix DNA-binding domain"/>
    <property type="match status" value="1"/>
</dbReference>
<dbReference type="InterPro" id="IPR012967">
    <property type="entry name" value="COMT_dimerisation"/>
</dbReference>
<evidence type="ECO:0000256" key="2">
    <source>
        <dbReference type="ARBA" id="ARBA00022679"/>
    </source>
</evidence>
<keyword evidence="1" id="KW-0489">Methyltransferase</keyword>
<dbReference type="GeneTree" id="ENSGT00940000161561"/>
<dbReference type="AlphaFoldDB" id="A0A8C5RX90"/>
<evidence type="ECO:0000256" key="8">
    <source>
        <dbReference type="ARBA" id="ARBA00043054"/>
    </source>
</evidence>
<keyword evidence="2" id="KW-0808">Transferase</keyword>
<evidence type="ECO:0000256" key="9">
    <source>
        <dbReference type="ARBA" id="ARBA00043260"/>
    </source>
</evidence>
<dbReference type="InterPro" id="IPR036390">
    <property type="entry name" value="WH_DNA-bd_sf"/>
</dbReference>
<feature type="domain" description="O-methyltransferase dimerisation" evidence="11">
    <location>
        <begin position="15"/>
        <end position="83"/>
    </location>
</feature>
<dbReference type="SUPFAM" id="SSF46785">
    <property type="entry name" value="Winged helix' DNA-binding domain"/>
    <property type="match status" value="1"/>
</dbReference>
<evidence type="ECO:0000259" key="10">
    <source>
        <dbReference type="Pfam" id="PF00891"/>
    </source>
</evidence>
<dbReference type="Ensembl" id="ENSLLTT00000009260.1">
    <property type="protein sequence ID" value="ENSLLTP00000008923.1"/>
    <property type="gene ID" value="ENSLLTG00000006808.1"/>
</dbReference>
<dbReference type="SUPFAM" id="SSF53335">
    <property type="entry name" value="S-adenosyl-L-methionine-dependent methyltransferases"/>
    <property type="match status" value="1"/>
</dbReference>
<evidence type="ECO:0000256" key="4">
    <source>
        <dbReference type="ARBA" id="ARBA00037645"/>
    </source>
</evidence>